<protein>
    <submittedName>
        <fullName evidence="1">Uncharacterized protein</fullName>
    </submittedName>
</protein>
<gene>
    <name evidence="1" type="ORF">KIN20_015684</name>
</gene>
<evidence type="ECO:0000313" key="2">
    <source>
        <dbReference type="Proteomes" id="UP001196413"/>
    </source>
</evidence>
<keyword evidence="2" id="KW-1185">Reference proteome</keyword>
<dbReference type="Proteomes" id="UP001196413">
    <property type="component" value="Unassembled WGS sequence"/>
</dbReference>
<evidence type="ECO:0000313" key="1">
    <source>
        <dbReference type="EMBL" id="KAJ1357515.1"/>
    </source>
</evidence>
<sequence length="57" mass="6414">MSHDGDENSIQTKKTAINFVICAACRDLDRRSKGLIVAPSLMPYLKPTLRSRYFVSV</sequence>
<accession>A0AAD5MGF3</accession>
<organism evidence="1 2">
    <name type="scientific">Parelaphostrongylus tenuis</name>
    <name type="common">Meningeal worm</name>
    <dbReference type="NCBI Taxonomy" id="148309"/>
    <lineage>
        <taxon>Eukaryota</taxon>
        <taxon>Metazoa</taxon>
        <taxon>Ecdysozoa</taxon>
        <taxon>Nematoda</taxon>
        <taxon>Chromadorea</taxon>
        <taxon>Rhabditida</taxon>
        <taxon>Rhabditina</taxon>
        <taxon>Rhabditomorpha</taxon>
        <taxon>Strongyloidea</taxon>
        <taxon>Metastrongylidae</taxon>
        <taxon>Parelaphostrongylus</taxon>
    </lineage>
</organism>
<reference evidence="1" key="1">
    <citation type="submission" date="2021-06" db="EMBL/GenBank/DDBJ databases">
        <title>Parelaphostrongylus tenuis whole genome reference sequence.</title>
        <authorList>
            <person name="Garwood T.J."/>
            <person name="Larsen P.A."/>
            <person name="Fountain-Jones N.M."/>
            <person name="Garbe J.R."/>
            <person name="Macchietto M.G."/>
            <person name="Kania S.A."/>
            <person name="Gerhold R.W."/>
            <person name="Richards J.E."/>
            <person name="Wolf T.M."/>
        </authorList>
    </citation>
    <scope>NUCLEOTIDE SEQUENCE</scope>
    <source>
        <strain evidence="1">MNPRO001-30</strain>
        <tissue evidence="1">Meninges</tissue>
    </source>
</reference>
<dbReference type="AlphaFoldDB" id="A0AAD5MGF3"/>
<dbReference type="EMBL" id="JAHQIW010003161">
    <property type="protein sequence ID" value="KAJ1357515.1"/>
    <property type="molecule type" value="Genomic_DNA"/>
</dbReference>
<name>A0AAD5MGF3_PARTN</name>
<comment type="caution">
    <text evidence="1">The sequence shown here is derived from an EMBL/GenBank/DDBJ whole genome shotgun (WGS) entry which is preliminary data.</text>
</comment>
<proteinExistence type="predicted"/>